<keyword evidence="4" id="KW-0539">Nucleus</keyword>
<protein>
    <submittedName>
        <fullName evidence="7">Metallothionein-i gene transcription activator protein</fullName>
    </submittedName>
</protein>
<evidence type="ECO:0000256" key="6">
    <source>
        <dbReference type="SAM" id="MobiDB-lite"/>
    </source>
</evidence>
<evidence type="ECO:0000313" key="7">
    <source>
        <dbReference type="EMBL" id="KAK4213676.1"/>
    </source>
</evidence>
<comment type="caution">
    <text evidence="7">The sequence shown here is derived from an EMBL/GenBank/DDBJ whole genome shotgun (WGS) entry which is preliminary data.</text>
</comment>
<dbReference type="Gene3D" id="2.20.28.30">
    <property type="entry name" value="RNA polymerase ii, chain L"/>
    <property type="match status" value="1"/>
</dbReference>
<feature type="compositionally biased region" description="Polar residues" evidence="6">
    <location>
        <begin position="1"/>
        <end position="17"/>
    </location>
</feature>
<dbReference type="InterPro" id="IPR039747">
    <property type="entry name" value="RPABC4"/>
</dbReference>
<dbReference type="GO" id="GO:0005736">
    <property type="term" value="C:RNA polymerase I complex"/>
    <property type="evidence" value="ECO:0007669"/>
    <property type="project" value="TreeGrafter"/>
</dbReference>
<comment type="similarity">
    <text evidence="5">Belongs to the archaeal Rpo12/eukaryotic RPC10 RNA polymerase subunit family.</text>
</comment>
<evidence type="ECO:0000256" key="1">
    <source>
        <dbReference type="ARBA" id="ARBA00004123"/>
    </source>
</evidence>
<dbReference type="GO" id="GO:0006351">
    <property type="term" value="P:DNA-templated transcription"/>
    <property type="evidence" value="ECO:0007669"/>
    <property type="project" value="InterPro"/>
</dbReference>
<evidence type="ECO:0000256" key="5">
    <source>
        <dbReference type="ARBA" id="ARBA00025770"/>
    </source>
</evidence>
<dbReference type="SMART" id="SM00659">
    <property type="entry name" value="RPOLCX"/>
    <property type="match status" value="1"/>
</dbReference>
<dbReference type="FunFam" id="2.20.28.30:FF:000002">
    <property type="entry name" value="DNA-directed RNA polymerases II, IV and V subunit 12"/>
    <property type="match status" value="1"/>
</dbReference>
<evidence type="ECO:0000256" key="2">
    <source>
        <dbReference type="ARBA" id="ARBA00022723"/>
    </source>
</evidence>
<dbReference type="PANTHER" id="PTHR12056">
    <property type="entry name" value="DNA-DIRECTED RNA POLYMERASES I, II, AND III"/>
    <property type="match status" value="1"/>
</dbReference>
<accession>A0AAN6Y965</accession>
<dbReference type="AlphaFoldDB" id="A0AAN6Y965"/>
<dbReference type="GO" id="GO:0003677">
    <property type="term" value="F:DNA binding"/>
    <property type="evidence" value="ECO:0007669"/>
    <property type="project" value="InterPro"/>
</dbReference>
<comment type="subcellular location">
    <subcellularLocation>
        <location evidence="1">Nucleus</location>
    </subcellularLocation>
</comment>
<gene>
    <name evidence="7" type="ORF">QBC37DRAFT_373784</name>
</gene>
<dbReference type="GO" id="GO:0005665">
    <property type="term" value="C:RNA polymerase II, core complex"/>
    <property type="evidence" value="ECO:0007669"/>
    <property type="project" value="TreeGrafter"/>
</dbReference>
<name>A0AAN6Y965_9PEZI</name>
<evidence type="ECO:0000313" key="8">
    <source>
        <dbReference type="Proteomes" id="UP001301769"/>
    </source>
</evidence>
<dbReference type="PANTHER" id="PTHR12056:SF2">
    <property type="entry name" value="GEO11084P1"/>
    <property type="match status" value="1"/>
</dbReference>
<dbReference type="SUPFAM" id="SSF63393">
    <property type="entry name" value="RNA polymerase subunits"/>
    <property type="match status" value="1"/>
</dbReference>
<dbReference type="InterPro" id="IPR029040">
    <property type="entry name" value="RPABC4/Spt4"/>
</dbReference>
<feature type="region of interest" description="Disordered" evidence="6">
    <location>
        <begin position="1"/>
        <end position="26"/>
    </location>
</feature>
<proteinExistence type="inferred from homology"/>
<evidence type="ECO:0000256" key="4">
    <source>
        <dbReference type="ARBA" id="ARBA00023242"/>
    </source>
</evidence>
<keyword evidence="3" id="KW-0862">Zinc</keyword>
<reference evidence="7" key="1">
    <citation type="journal article" date="2023" name="Mol. Phylogenet. Evol.">
        <title>Genome-scale phylogeny and comparative genomics of the fungal order Sordariales.</title>
        <authorList>
            <person name="Hensen N."/>
            <person name="Bonometti L."/>
            <person name="Westerberg I."/>
            <person name="Brannstrom I.O."/>
            <person name="Guillou S."/>
            <person name="Cros-Aarteil S."/>
            <person name="Calhoun S."/>
            <person name="Haridas S."/>
            <person name="Kuo A."/>
            <person name="Mondo S."/>
            <person name="Pangilinan J."/>
            <person name="Riley R."/>
            <person name="LaButti K."/>
            <person name="Andreopoulos B."/>
            <person name="Lipzen A."/>
            <person name="Chen C."/>
            <person name="Yan M."/>
            <person name="Daum C."/>
            <person name="Ng V."/>
            <person name="Clum A."/>
            <person name="Steindorff A."/>
            <person name="Ohm R.A."/>
            <person name="Martin F."/>
            <person name="Silar P."/>
            <person name="Natvig D.O."/>
            <person name="Lalanne C."/>
            <person name="Gautier V."/>
            <person name="Ament-Velasquez S.L."/>
            <person name="Kruys A."/>
            <person name="Hutchinson M.I."/>
            <person name="Powell A.J."/>
            <person name="Barry K."/>
            <person name="Miller A.N."/>
            <person name="Grigoriev I.V."/>
            <person name="Debuchy R."/>
            <person name="Gladieux P."/>
            <person name="Hiltunen Thoren M."/>
            <person name="Johannesson H."/>
        </authorList>
    </citation>
    <scope>NUCLEOTIDE SEQUENCE</scope>
    <source>
        <strain evidence="7">PSN293</strain>
    </source>
</reference>
<sequence length="74" mass="8154">MSSEQYQVPTGSGSQAPGGSRNFDAEPPTAMHYLCGDCATRVRLEKGQPIRCGSCGARVLYKERTKRMVQFEAR</sequence>
<organism evidence="7 8">
    <name type="scientific">Rhypophila decipiens</name>
    <dbReference type="NCBI Taxonomy" id="261697"/>
    <lineage>
        <taxon>Eukaryota</taxon>
        <taxon>Fungi</taxon>
        <taxon>Dikarya</taxon>
        <taxon>Ascomycota</taxon>
        <taxon>Pezizomycotina</taxon>
        <taxon>Sordariomycetes</taxon>
        <taxon>Sordariomycetidae</taxon>
        <taxon>Sordariales</taxon>
        <taxon>Naviculisporaceae</taxon>
        <taxon>Rhypophila</taxon>
    </lineage>
</organism>
<evidence type="ECO:0000256" key="3">
    <source>
        <dbReference type="ARBA" id="ARBA00022833"/>
    </source>
</evidence>
<dbReference type="EMBL" id="MU858105">
    <property type="protein sequence ID" value="KAK4213676.1"/>
    <property type="molecule type" value="Genomic_DNA"/>
</dbReference>
<dbReference type="GO" id="GO:0003899">
    <property type="term" value="F:DNA-directed RNA polymerase activity"/>
    <property type="evidence" value="ECO:0007669"/>
    <property type="project" value="InterPro"/>
</dbReference>
<keyword evidence="8" id="KW-1185">Reference proteome</keyword>
<keyword evidence="2" id="KW-0479">Metal-binding</keyword>
<dbReference type="GO" id="GO:0005666">
    <property type="term" value="C:RNA polymerase III complex"/>
    <property type="evidence" value="ECO:0007669"/>
    <property type="project" value="TreeGrafter"/>
</dbReference>
<dbReference type="InterPro" id="IPR006591">
    <property type="entry name" value="RNAP_P/RPABC4"/>
</dbReference>
<dbReference type="Proteomes" id="UP001301769">
    <property type="component" value="Unassembled WGS sequence"/>
</dbReference>
<dbReference type="Pfam" id="PF03604">
    <property type="entry name" value="Zn_ribbon_RPAB4"/>
    <property type="match status" value="1"/>
</dbReference>
<reference evidence="7" key="2">
    <citation type="submission" date="2023-05" db="EMBL/GenBank/DDBJ databases">
        <authorList>
            <consortium name="Lawrence Berkeley National Laboratory"/>
            <person name="Steindorff A."/>
            <person name="Hensen N."/>
            <person name="Bonometti L."/>
            <person name="Westerberg I."/>
            <person name="Brannstrom I.O."/>
            <person name="Guillou S."/>
            <person name="Cros-Aarteil S."/>
            <person name="Calhoun S."/>
            <person name="Haridas S."/>
            <person name="Kuo A."/>
            <person name="Mondo S."/>
            <person name="Pangilinan J."/>
            <person name="Riley R."/>
            <person name="Labutti K."/>
            <person name="Andreopoulos B."/>
            <person name="Lipzen A."/>
            <person name="Chen C."/>
            <person name="Yanf M."/>
            <person name="Daum C."/>
            <person name="Ng V."/>
            <person name="Clum A."/>
            <person name="Ohm R."/>
            <person name="Martin F."/>
            <person name="Silar P."/>
            <person name="Natvig D."/>
            <person name="Lalanne C."/>
            <person name="Gautier V."/>
            <person name="Ament-Velasquez S.L."/>
            <person name="Kruys A."/>
            <person name="Hutchinson M.I."/>
            <person name="Powell A.J."/>
            <person name="Barry K."/>
            <person name="Miller A.N."/>
            <person name="Grigoriev I.V."/>
            <person name="Debuchy R."/>
            <person name="Gladieux P."/>
            <person name="Thoren M.H."/>
            <person name="Johannesson H."/>
        </authorList>
    </citation>
    <scope>NUCLEOTIDE SEQUENCE</scope>
    <source>
        <strain evidence="7">PSN293</strain>
    </source>
</reference>
<dbReference type="GO" id="GO:0008270">
    <property type="term" value="F:zinc ion binding"/>
    <property type="evidence" value="ECO:0007669"/>
    <property type="project" value="InterPro"/>
</dbReference>